<evidence type="ECO:0000256" key="10">
    <source>
        <dbReference type="SAM" id="Phobius"/>
    </source>
</evidence>
<comment type="caution">
    <text evidence="13">The sequence shown here is derived from an EMBL/GenBank/DDBJ whole genome shotgun (WGS) entry which is preliminary data.</text>
</comment>
<dbReference type="SUPFAM" id="SSF52540">
    <property type="entry name" value="P-loop containing nucleoside triphosphate hydrolases"/>
    <property type="match status" value="2"/>
</dbReference>
<name>A0A9P8A385_MORAP</name>
<dbReference type="SUPFAM" id="SSF90123">
    <property type="entry name" value="ABC transporter transmembrane region"/>
    <property type="match status" value="2"/>
</dbReference>
<evidence type="ECO:0000256" key="7">
    <source>
        <dbReference type="ARBA" id="ARBA00022989"/>
    </source>
</evidence>
<evidence type="ECO:0000256" key="1">
    <source>
        <dbReference type="ARBA" id="ARBA00004127"/>
    </source>
</evidence>
<feature type="region of interest" description="Disordered" evidence="9">
    <location>
        <begin position="854"/>
        <end position="890"/>
    </location>
</feature>
<dbReference type="InterPro" id="IPR044746">
    <property type="entry name" value="ABCC_6TM_D1"/>
</dbReference>
<feature type="transmembrane region" description="Helical" evidence="10">
    <location>
        <begin position="588"/>
        <end position="604"/>
    </location>
</feature>
<sequence>MNLKPLVDSLITALSSCFQTLLASPLHPSLLTISHFPHMSNDPSLWSSTRNTPQTIPATAGDPEQAFIQALLSFGGHFTILGVPALVAALVFLYRICWLKLHRQPHSYGRTLFIFWPTQLLIALAVLSLLGVVIPNLGADAPETHGLVSGASLMMMTWTLALRLNHDEHRYEIRSSDCLFIYYSVTLLTSLLSLYILQTEPITPTIFGSFDHLGLFTIFIAVAFVIEAFPRTNTRVQIASREEGHLIAYDQANLFSRWTHHYLHELVSLGSRRPLTADDIKDTEPEEIRTHVNYETVAASWDKEVLRCKATNRTPSFMLSVLRAYQGQITVIMLVRLIGHGFSFVPPVLFSYLLRFFVDYHAAAKEGWELPELQYGFLLAFAMFLSTIISTLLSAKALEKIILIGVRARAASVAMIYRKTLKLSPQARQRSTLGQITNHMAIDAQKWITASNFMPLLITIPFELAIGIYLLYRILGWSLLAGLAVFGITTPIQGKMATFMTDSANAKLKKMDERLRLMTEILTNIKIVKLYGWEDAFREKIDAIRTQELYARRMLATINSILTIVFSSVTLLMALATFTAYATSGGKMTSEVIFVSIALFGLLNKPLGMASQMISQNIAVRVAMKRIQSFLLLEEIDNRIVQRYSRQLPQSPSSRKKDLMSAALAIDIEHGTFAWEQVVDPVKTSITSAKDSLKDGECQPLLSKSSSPSVAAPARAVLSDINLQILEGNLTAVVGRIGQGKTSLLNAIMGEMYKKQGTVKVYGDIAYVPQQAWIINATLQDNILFGKAFDQGLYDRIIYASGLRPDLEMLPAGYIVVFKEGLVSETGEYEQLMRARGAFYQLIKDYTVVKKKKSKRNKGETDKNADADIDDGSERSTIVKDNSGNHKDGCAKGKNGELIEDEVMESGKIGWRVVKIYARAVTYRYTILCIALFALHQSCHIGTNMWLRHWIQDTDGNQSSVGVRPASYYLLGYGLLICVYMVLDVTANYVSKVVCGIQAARTLHERLITHVLRLPMSFFDTTPMGRIANRFSSDIEAIDTDLPENCNAFCAFTSIILGTLFVIAYSTPAFLIMIPPLLVTYYLIQDRFIDTSGSLNRLNSISRSPMLQHFSETVSGVSTVRVMRGLSDQFISLNEALSDAMVNRINMYLLMNRWIQVRLEFLGAFTVFAAAMLAVWNADKLDPSLVGLALSYALNMVAYIYYLVRTVSLVSNLLVSVERVQEYTTKPTEAPAVTGVRLPENWPPQGRVVFKDYSTRYRDGLDLVIQNASFTVEPGQKIGIVGRTGSGKSDLQVVMLTVLMYGVWNFEPIIRALEQLFDFLTEEDSGFDPTEDNIRLKRAPN</sequence>
<feature type="transmembrane region" description="Helical" evidence="10">
    <location>
        <begin position="178"/>
        <end position="197"/>
    </location>
</feature>
<dbReference type="InterPro" id="IPR027417">
    <property type="entry name" value="P-loop_NTPase"/>
</dbReference>
<feature type="transmembrane region" description="Helical" evidence="10">
    <location>
        <begin position="67"/>
        <end position="93"/>
    </location>
</feature>
<feature type="transmembrane region" description="Helical" evidence="10">
    <location>
        <begin position="1051"/>
        <end position="1084"/>
    </location>
</feature>
<feature type="transmembrane region" description="Helical" evidence="10">
    <location>
        <begin position="333"/>
        <end position="353"/>
    </location>
</feature>
<dbReference type="FunFam" id="1.20.1560.10:FF:000010">
    <property type="entry name" value="Multidrug resistance-associated ABC transporter"/>
    <property type="match status" value="1"/>
</dbReference>
<dbReference type="Proteomes" id="UP000717515">
    <property type="component" value="Unassembled WGS sequence"/>
</dbReference>
<evidence type="ECO:0000256" key="6">
    <source>
        <dbReference type="ARBA" id="ARBA00022840"/>
    </source>
</evidence>
<feature type="transmembrane region" description="Helical" evidence="10">
    <location>
        <begin position="146"/>
        <end position="166"/>
    </location>
</feature>
<dbReference type="CDD" id="cd18603">
    <property type="entry name" value="ABC_6TM_MRP1_2_3_6_D2_like"/>
    <property type="match status" value="1"/>
</dbReference>
<keyword evidence="4" id="KW-0677">Repeat</keyword>
<dbReference type="InterPro" id="IPR003439">
    <property type="entry name" value="ABC_transporter-like_ATP-bd"/>
</dbReference>
<dbReference type="GO" id="GO:0016887">
    <property type="term" value="F:ATP hydrolysis activity"/>
    <property type="evidence" value="ECO:0007669"/>
    <property type="project" value="InterPro"/>
</dbReference>
<feature type="transmembrane region" description="Helical" evidence="10">
    <location>
        <begin position="1184"/>
        <end position="1204"/>
    </location>
</feature>
<evidence type="ECO:0000256" key="8">
    <source>
        <dbReference type="ARBA" id="ARBA00023136"/>
    </source>
</evidence>
<dbReference type="GO" id="GO:0005524">
    <property type="term" value="F:ATP binding"/>
    <property type="evidence" value="ECO:0007669"/>
    <property type="project" value="UniProtKB-KW"/>
</dbReference>
<keyword evidence="8 10" id="KW-0472">Membrane</keyword>
<feature type="transmembrane region" description="Helical" evidence="10">
    <location>
        <begin position="1159"/>
        <end position="1178"/>
    </location>
</feature>
<keyword evidence="3 10" id="KW-0812">Transmembrane</keyword>
<feature type="transmembrane region" description="Helical" evidence="10">
    <location>
        <begin position="561"/>
        <end position="582"/>
    </location>
</feature>
<dbReference type="PROSITE" id="PS50893">
    <property type="entry name" value="ABC_TRANSPORTER_2"/>
    <property type="match status" value="1"/>
</dbReference>
<dbReference type="Pfam" id="PF00005">
    <property type="entry name" value="ABC_tran"/>
    <property type="match status" value="1"/>
</dbReference>
<dbReference type="Pfam" id="PF00664">
    <property type="entry name" value="ABC_membrane"/>
    <property type="match status" value="2"/>
</dbReference>
<evidence type="ECO:0000256" key="9">
    <source>
        <dbReference type="SAM" id="MobiDB-lite"/>
    </source>
</evidence>
<dbReference type="CDD" id="cd18579">
    <property type="entry name" value="ABC_6TM_ABCC_D1"/>
    <property type="match status" value="1"/>
</dbReference>
<comment type="subcellular location">
    <subcellularLocation>
        <location evidence="1">Endomembrane system</location>
        <topology evidence="1">Multi-pass membrane protein</topology>
    </subcellularLocation>
</comment>
<evidence type="ECO:0000256" key="4">
    <source>
        <dbReference type="ARBA" id="ARBA00022737"/>
    </source>
</evidence>
<feature type="domain" description="ABC transmembrane type-1" evidence="12">
    <location>
        <begin position="927"/>
        <end position="1212"/>
    </location>
</feature>
<feature type="transmembrane region" description="Helical" evidence="10">
    <location>
        <begin position="966"/>
        <end position="983"/>
    </location>
</feature>
<feature type="domain" description="ABC transporter" evidence="11">
    <location>
        <begin position="701"/>
        <end position="974"/>
    </location>
</feature>
<keyword evidence="7 10" id="KW-1133">Transmembrane helix</keyword>
<evidence type="ECO:0000256" key="3">
    <source>
        <dbReference type="ARBA" id="ARBA00022692"/>
    </source>
</evidence>
<evidence type="ECO:0000256" key="5">
    <source>
        <dbReference type="ARBA" id="ARBA00022741"/>
    </source>
</evidence>
<dbReference type="InterPro" id="IPR036640">
    <property type="entry name" value="ABC1_TM_sf"/>
</dbReference>
<reference evidence="13" key="1">
    <citation type="submission" date="2021-07" db="EMBL/GenBank/DDBJ databases">
        <title>Draft genome of Mortierella alpina, strain LL118, isolated from an aspen leaf litter sample.</title>
        <authorList>
            <person name="Yang S."/>
            <person name="Vinatzer B.A."/>
        </authorList>
    </citation>
    <scope>NUCLEOTIDE SEQUENCE</scope>
    <source>
        <strain evidence="13">LL118</strain>
    </source>
</reference>
<dbReference type="FunFam" id="1.20.1560.10:FF:000006">
    <property type="entry name" value="ATP-binding cassette, sub-family C (CFTR/MRP), member 9"/>
    <property type="match status" value="1"/>
</dbReference>
<evidence type="ECO:0000259" key="12">
    <source>
        <dbReference type="PROSITE" id="PS50929"/>
    </source>
</evidence>
<keyword evidence="6" id="KW-0067">ATP-binding</keyword>
<keyword evidence="2" id="KW-0813">Transport</keyword>
<dbReference type="GO" id="GO:0012505">
    <property type="term" value="C:endomembrane system"/>
    <property type="evidence" value="ECO:0007669"/>
    <property type="project" value="UniProtKB-SubCell"/>
</dbReference>
<feature type="transmembrane region" description="Helical" evidence="10">
    <location>
        <begin position="113"/>
        <end position="134"/>
    </location>
</feature>
<feature type="transmembrane region" description="Helical" evidence="10">
    <location>
        <begin position="474"/>
        <end position="492"/>
    </location>
</feature>
<feature type="transmembrane region" description="Helical" evidence="10">
    <location>
        <begin position="373"/>
        <end position="393"/>
    </location>
</feature>
<proteinExistence type="predicted"/>
<evidence type="ECO:0000256" key="2">
    <source>
        <dbReference type="ARBA" id="ARBA00022448"/>
    </source>
</evidence>
<gene>
    <name evidence="13" type="ORF">KVV02_003409</name>
</gene>
<dbReference type="GO" id="GO:0000329">
    <property type="term" value="C:fungal-type vacuole membrane"/>
    <property type="evidence" value="ECO:0007669"/>
    <property type="project" value="UniProtKB-ARBA"/>
</dbReference>
<organism evidence="13 14">
    <name type="scientific">Mortierella alpina</name>
    <name type="common">Oleaginous fungus</name>
    <name type="synonym">Mortierella renispora</name>
    <dbReference type="NCBI Taxonomy" id="64518"/>
    <lineage>
        <taxon>Eukaryota</taxon>
        <taxon>Fungi</taxon>
        <taxon>Fungi incertae sedis</taxon>
        <taxon>Mucoromycota</taxon>
        <taxon>Mortierellomycotina</taxon>
        <taxon>Mortierellomycetes</taxon>
        <taxon>Mortierellales</taxon>
        <taxon>Mortierellaceae</taxon>
        <taxon>Mortierella</taxon>
    </lineage>
</organism>
<dbReference type="Gene3D" id="3.40.50.300">
    <property type="entry name" value="P-loop containing nucleotide triphosphate hydrolases"/>
    <property type="match status" value="2"/>
</dbReference>
<feature type="transmembrane region" description="Helical" evidence="10">
    <location>
        <begin position="209"/>
        <end position="229"/>
    </location>
</feature>
<accession>A0A9P8A385</accession>
<evidence type="ECO:0000259" key="11">
    <source>
        <dbReference type="PROSITE" id="PS50893"/>
    </source>
</evidence>
<dbReference type="EMBL" id="JAIFTL010000170">
    <property type="protein sequence ID" value="KAG9322020.1"/>
    <property type="molecule type" value="Genomic_DNA"/>
</dbReference>
<dbReference type="GO" id="GO:0140359">
    <property type="term" value="F:ABC-type transporter activity"/>
    <property type="evidence" value="ECO:0007669"/>
    <property type="project" value="InterPro"/>
</dbReference>
<dbReference type="PROSITE" id="PS50929">
    <property type="entry name" value="ABC_TM1F"/>
    <property type="match status" value="2"/>
</dbReference>
<dbReference type="InterPro" id="IPR011527">
    <property type="entry name" value="ABC1_TM_dom"/>
</dbReference>
<dbReference type="Gene3D" id="1.20.1560.10">
    <property type="entry name" value="ABC transporter type 1, transmembrane domain"/>
    <property type="match status" value="2"/>
</dbReference>
<protein>
    <submittedName>
        <fullName evidence="13">Uncharacterized protein</fullName>
    </submittedName>
</protein>
<dbReference type="PANTHER" id="PTHR24223:SF443">
    <property type="entry name" value="MULTIDRUG-RESISTANCE LIKE PROTEIN 1, ISOFORM I"/>
    <property type="match status" value="1"/>
</dbReference>
<evidence type="ECO:0000313" key="14">
    <source>
        <dbReference type="Proteomes" id="UP000717515"/>
    </source>
</evidence>
<evidence type="ECO:0000313" key="13">
    <source>
        <dbReference type="EMBL" id="KAG9322020.1"/>
    </source>
</evidence>
<keyword evidence="5" id="KW-0547">Nucleotide-binding</keyword>
<feature type="domain" description="ABC transmembrane type-1" evidence="12">
    <location>
        <begin position="331"/>
        <end position="616"/>
    </location>
</feature>
<dbReference type="InterPro" id="IPR050173">
    <property type="entry name" value="ABC_transporter_C-like"/>
</dbReference>
<feature type="transmembrane region" description="Helical" evidence="10">
    <location>
        <begin position="447"/>
        <end position="468"/>
    </location>
</feature>
<dbReference type="PANTHER" id="PTHR24223">
    <property type="entry name" value="ATP-BINDING CASSETTE SUB-FAMILY C"/>
    <property type="match status" value="1"/>
</dbReference>
<feature type="compositionally biased region" description="Basic and acidic residues" evidence="9">
    <location>
        <begin position="857"/>
        <end position="890"/>
    </location>
</feature>